<keyword evidence="4" id="KW-1185">Reference proteome</keyword>
<sequence>MRLLSIVRSMLVLSAATLGMACSSSEDAANAPPTGADASGDGDAVRAAGERFITSVVSFTPGACAGFGQTKMPGIVQGPPKGAGNLQGSLDVVSLGYHGEIVVSFGSNAIVDGPGADFIVFENVFDISGDPQRPYAEPAEVSVSDDGTNWTTFPCTATSYPYGACAGWHPIYSAPGNGISPTDPNTAGGDAFDLAAIGVTHARYVRIVDKMAATCSGSSAGFDLDAVSIVNAEVP</sequence>
<feature type="chain" id="PRO_5047196481" evidence="2">
    <location>
        <begin position="29"/>
        <end position="235"/>
    </location>
</feature>
<evidence type="ECO:0000313" key="4">
    <source>
        <dbReference type="Proteomes" id="UP001370348"/>
    </source>
</evidence>
<evidence type="ECO:0000256" key="1">
    <source>
        <dbReference type="SAM" id="MobiDB-lite"/>
    </source>
</evidence>
<name>A0ABZ2M4F0_9BACT</name>
<organism evidence="3 4">
    <name type="scientific">Pendulispora albinea</name>
    <dbReference type="NCBI Taxonomy" id="2741071"/>
    <lineage>
        <taxon>Bacteria</taxon>
        <taxon>Pseudomonadati</taxon>
        <taxon>Myxococcota</taxon>
        <taxon>Myxococcia</taxon>
        <taxon>Myxococcales</taxon>
        <taxon>Sorangiineae</taxon>
        <taxon>Pendulisporaceae</taxon>
        <taxon>Pendulispora</taxon>
    </lineage>
</organism>
<protein>
    <submittedName>
        <fullName evidence="3">Cell surface protein</fullName>
    </submittedName>
</protein>
<dbReference type="PROSITE" id="PS51257">
    <property type="entry name" value="PROKAR_LIPOPROTEIN"/>
    <property type="match status" value="1"/>
</dbReference>
<evidence type="ECO:0000256" key="2">
    <source>
        <dbReference type="SAM" id="SignalP"/>
    </source>
</evidence>
<evidence type="ECO:0000313" key="3">
    <source>
        <dbReference type="EMBL" id="WXB18126.1"/>
    </source>
</evidence>
<gene>
    <name evidence="3" type="ORF">LZC94_12800</name>
</gene>
<proteinExistence type="predicted"/>
<feature type="signal peptide" evidence="2">
    <location>
        <begin position="1"/>
        <end position="28"/>
    </location>
</feature>
<feature type="region of interest" description="Disordered" evidence="1">
    <location>
        <begin position="24"/>
        <end position="43"/>
    </location>
</feature>
<reference evidence="3 4" key="1">
    <citation type="submission" date="2021-12" db="EMBL/GenBank/DDBJ databases">
        <title>Discovery of the Pendulisporaceae a myxobacterial family with distinct sporulation behavior and unique specialized metabolism.</title>
        <authorList>
            <person name="Garcia R."/>
            <person name="Popoff A."/>
            <person name="Bader C.D."/>
            <person name="Loehr J."/>
            <person name="Walesch S."/>
            <person name="Walt C."/>
            <person name="Boldt J."/>
            <person name="Bunk B."/>
            <person name="Haeckl F.J.F.P.J."/>
            <person name="Gunesch A.P."/>
            <person name="Birkelbach J."/>
            <person name="Nuebel U."/>
            <person name="Pietschmann T."/>
            <person name="Bach T."/>
            <person name="Mueller R."/>
        </authorList>
    </citation>
    <scope>NUCLEOTIDE SEQUENCE [LARGE SCALE GENOMIC DNA]</scope>
    <source>
        <strain evidence="3 4">MSr11954</strain>
    </source>
</reference>
<keyword evidence="2" id="KW-0732">Signal</keyword>
<dbReference type="EMBL" id="CP089984">
    <property type="protein sequence ID" value="WXB18126.1"/>
    <property type="molecule type" value="Genomic_DNA"/>
</dbReference>
<accession>A0ABZ2M4F0</accession>
<dbReference type="RefSeq" id="WP_394827767.1">
    <property type="nucleotide sequence ID" value="NZ_CP089984.1"/>
</dbReference>
<dbReference type="Proteomes" id="UP001370348">
    <property type="component" value="Chromosome"/>
</dbReference>